<dbReference type="PANTHER" id="PTHR43606">
    <property type="entry name" value="PHOSPHATASE, PUTATIVE (AFU_ORTHOLOGUE AFUA_6G08710)-RELATED"/>
    <property type="match status" value="1"/>
</dbReference>
<dbReference type="Pfam" id="PF16655">
    <property type="entry name" value="PhoD_N"/>
    <property type="match status" value="1"/>
</dbReference>
<dbReference type="InterPro" id="IPR038607">
    <property type="entry name" value="PhoD-like_sf"/>
</dbReference>
<evidence type="ECO:0000313" key="5">
    <source>
        <dbReference type="EMBL" id="MFC6881939.1"/>
    </source>
</evidence>
<sequence length="569" mass="62939">MADSPRLLNRRSFLVTSGLAVGTVAAAGAAPGLAGSAQAAPRPPGRRSGPLPSDPFTLGVASGDPDHAGFVLWTRLAPRPLAEDGLGGMPAAAVPVRWEVSSDERFKRVERRGTATARPESGHSVHVELDGLRPGRDYWYRFRAGDHLSPVGRARTAPRPDSFGPALAMGFVSCSQFEHGHFTAYRRLAEENPDLILHLGDYQYEYKKGAYTIPGGNVRDHEGPETVTLGGYRLRHAQYKTDPDLQAAHLAAPWAVVFDDHEVENNWAGWVPEAGSDTPDPAAFRARRAAAFQAYYENMPLRRRSIPNGPDIQVYRRLRWGKLANFHMLDTRQFRDDQACGDGNKVCPEANDPKRTITGAEQEKWLIDGFRRSEARWDVIGQQVFFAQRDSDAGPLKKTSQDAWDGYVASRGRITKGWMDAGVRNPVVLTGDVHAHWASDLKADYDDPTSKTVGAELVCSSVTSGGDGADSDPATQPYLKINPHLRFYNNQRGYVLTRIDRHEMKADFKTLSTVRSPGATASTKATFVIEDRVPGLEQTYLRPYNTPRSAMRPDRDLLQETIDNETRRP</sequence>
<feature type="signal peptide" evidence="2">
    <location>
        <begin position="1"/>
        <end position="26"/>
    </location>
</feature>
<evidence type="ECO:0000256" key="1">
    <source>
        <dbReference type="SAM" id="MobiDB-lite"/>
    </source>
</evidence>
<dbReference type="Pfam" id="PF09423">
    <property type="entry name" value="PhoD"/>
    <property type="match status" value="1"/>
</dbReference>
<dbReference type="RefSeq" id="WP_378063411.1">
    <property type="nucleotide sequence ID" value="NZ_JBHSXS010000010.1"/>
</dbReference>
<name>A0ABW2CK90_9ACTN</name>
<dbReference type="PANTHER" id="PTHR43606:SF2">
    <property type="entry name" value="ALKALINE PHOSPHATASE FAMILY PROTEIN (AFU_ORTHOLOGUE AFUA_5G03860)"/>
    <property type="match status" value="1"/>
</dbReference>
<dbReference type="Gene3D" id="2.60.40.380">
    <property type="entry name" value="Purple acid phosphatase-like, N-terminal"/>
    <property type="match status" value="1"/>
</dbReference>
<dbReference type="Proteomes" id="UP001596380">
    <property type="component" value="Unassembled WGS sequence"/>
</dbReference>
<dbReference type="PROSITE" id="PS51318">
    <property type="entry name" value="TAT"/>
    <property type="match status" value="1"/>
</dbReference>
<feature type="region of interest" description="Disordered" evidence="1">
    <location>
        <begin position="34"/>
        <end position="60"/>
    </location>
</feature>
<feature type="compositionally biased region" description="Low complexity" evidence="1">
    <location>
        <begin position="34"/>
        <end position="55"/>
    </location>
</feature>
<evidence type="ECO:0000313" key="6">
    <source>
        <dbReference type="Proteomes" id="UP001596380"/>
    </source>
</evidence>
<dbReference type="InterPro" id="IPR006311">
    <property type="entry name" value="TAT_signal"/>
</dbReference>
<dbReference type="SUPFAM" id="SSF56300">
    <property type="entry name" value="Metallo-dependent phosphatases"/>
    <property type="match status" value="1"/>
</dbReference>
<feature type="region of interest" description="Disordered" evidence="1">
    <location>
        <begin position="545"/>
        <end position="569"/>
    </location>
</feature>
<accession>A0ABW2CK90</accession>
<proteinExistence type="predicted"/>
<feature type="domain" description="PhoD-like phosphatase metallophosphatase" evidence="3">
    <location>
        <begin position="170"/>
        <end position="508"/>
    </location>
</feature>
<gene>
    <name evidence="5" type="ORF">ACFQKB_19455</name>
</gene>
<keyword evidence="2" id="KW-0732">Signal</keyword>
<dbReference type="InterPro" id="IPR052900">
    <property type="entry name" value="Phospholipid_Metab_Enz"/>
</dbReference>
<feature type="chain" id="PRO_5047068787" evidence="2">
    <location>
        <begin position="27"/>
        <end position="569"/>
    </location>
</feature>
<dbReference type="Gene3D" id="3.60.21.70">
    <property type="entry name" value="PhoD-like phosphatase"/>
    <property type="match status" value="1"/>
</dbReference>
<keyword evidence="6" id="KW-1185">Reference proteome</keyword>
<comment type="caution">
    <text evidence="5">The sequence shown here is derived from an EMBL/GenBank/DDBJ whole genome shotgun (WGS) entry which is preliminary data.</text>
</comment>
<feature type="domain" description="Phospholipase D N-terminal" evidence="4">
    <location>
        <begin position="58"/>
        <end position="156"/>
    </location>
</feature>
<dbReference type="InterPro" id="IPR032093">
    <property type="entry name" value="PhoD_N"/>
</dbReference>
<reference evidence="6" key="1">
    <citation type="journal article" date="2019" name="Int. J. Syst. Evol. Microbiol.">
        <title>The Global Catalogue of Microorganisms (GCM) 10K type strain sequencing project: providing services to taxonomists for standard genome sequencing and annotation.</title>
        <authorList>
            <consortium name="The Broad Institute Genomics Platform"/>
            <consortium name="The Broad Institute Genome Sequencing Center for Infectious Disease"/>
            <person name="Wu L."/>
            <person name="Ma J."/>
        </authorList>
    </citation>
    <scope>NUCLEOTIDE SEQUENCE [LARGE SCALE GENOMIC DNA]</scope>
    <source>
        <strain evidence="6">JCM 3369</strain>
    </source>
</reference>
<dbReference type="InterPro" id="IPR029052">
    <property type="entry name" value="Metallo-depent_PP-like"/>
</dbReference>
<organism evidence="5 6">
    <name type="scientific">Actinomadura yumaensis</name>
    <dbReference type="NCBI Taxonomy" id="111807"/>
    <lineage>
        <taxon>Bacteria</taxon>
        <taxon>Bacillati</taxon>
        <taxon>Actinomycetota</taxon>
        <taxon>Actinomycetes</taxon>
        <taxon>Streptosporangiales</taxon>
        <taxon>Thermomonosporaceae</taxon>
        <taxon>Actinomadura</taxon>
    </lineage>
</organism>
<feature type="compositionally biased region" description="Basic and acidic residues" evidence="1">
    <location>
        <begin position="551"/>
        <end position="569"/>
    </location>
</feature>
<evidence type="ECO:0000256" key="2">
    <source>
        <dbReference type="SAM" id="SignalP"/>
    </source>
</evidence>
<evidence type="ECO:0000259" key="3">
    <source>
        <dbReference type="Pfam" id="PF09423"/>
    </source>
</evidence>
<dbReference type="InterPro" id="IPR018946">
    <property type="entry name" value="PhoD-like_MPP"/>
</dbReference>
<evidence type="ECO:0000259" key="4">
    <source>
        <dbReference type="Pfam" id="PF16655"/>
    </source>
</evidence>
<dbReference type="EMBL" id="JBHSXS010000010">
    <property type="protein sequence ID" value="MFC6881939.1"/>
    <property type="molecule type" value="Genomic_DNA"/>
</dbReference>
<protein>
    <submittedName>
        <fullName evidence="5">Alkaline phosphatase D family protein</fullName>
    </submittedName>
</protein>
<dbReference type="CDD" id="cd07389">
    <property type="entry name" value="MPP_PhoD"/>
    <property type="match status" value="1"/>
</dbReference>